<dbReference type="Proteomes" id="UP001500547">
    <property type="component" value="Unassembled WGS sequence"/>
</dbReference>
<comment type="pathway">
    <text evidence="1 6">Carbohydrate biosynthesis; dTDP-L-rhamnose biosynthesis.</text>
</comment>
<comment type="similarity">
    <text evidence="2 6">Belongs to the dTDP-4-dehydrorhamnose reductase family.</text>
</comment>
<name>A0ABP9QL65_9RHOO</name>
<comment type="cofactor">
    <cofactor evidence="6">
        <name>Mg(2+)</name>
        <dbReference type="ChEBI" id="CHEBI:18420"/>
    </cofactor>
    <text evidence="6">Binds 1 Mg(2+) ion per monomer.</text>
</comment>
<dbReference type="Pfam" id="PF04321">
    <property type="entry name" value="RmlD_sub_bind"/>
    <property type="match status" value="1"/>
</dbReference>
<evidence type="ECO:0000256" key="1">
    <source>
        <dbReference type="ARBA" id="ARBA00004781"/>
    </source>
</evidence>
<evidence type="ECO:0000259" key="7">
    <source>
        <dbReference type="Pfam" id="PF04321"/>
    </source>
</evidence>
<evidence type="ECO:0000313" key="9">
    <source>
        <dbReference type="Proteomes" id="UP001500547"/>
    </source>
</evidence>
<evidence type="ECO:0000256" key="2">
    <source>
        <dbReference type="ARBA" id="ARBA00010944"/>
    </source>
</evidence>
<evidence type="ECO:0000256" key="5">
    <source>
        <dbReference type="ARBA" id="ARBA00048200"/>
    </source>
</evidence>
<evidence type="ECO:0000256" key="3">
    <source>
        <dbReference type="ARBA" id="ARBA00012929"/>
    </source>
</evidence>
<dbReference type="InterPro" id="IPR036291">
    <property type="entry name" value="NAD(P)-bd_dom_sf"/>
</dbReference>
<dbReference type="EC" id="1.1.1.133" evidence="3 6"/>
<protein>
    <recommendedName>
        <fullName evidence="4 6">dTDP-4-dehydrorhamnose reductase</fullName>
        <ecNumber evidence="3 6">1.1.1.133</ecNumber>
    </recommendedName>
</protein>
<gene>
    <name evidence="8" type="ORF">GCM10025770_16630</name>
</gene>
<keyword evidence="9" id="KW-1185">Reference proteome</keyword>
<evidence type="ECO:0000313" key="8">
    <source>
        <dbReference type="EMBL" id="GAA5163820.1"/>
    </source>
</evidence>
<dbReference type="SUPFAM" id="SSF51735">
    <property type="entry name" value="NAD(P)-binding Rossmann-fold domains"/>
    <property type="match status" value="1"/>
</dbReference>
<keyword evidence="6" id="KW-0560">Oxidoreductase</keyword>
<sequence length="278" mass="29166">MLIGGDGLIGRALAQTLQKSGVQVATTSRKGSEGSIALDLSQSIRLEGLPDCDTLYLCAAISRFAACEQDPALAKRVNVDANIALAEHFLSRGAHVVFLSSNAVFNGQHEAPAEDAPMCPISLYGSLKADAEAALTDIARQYGAGLSIVRMTKVFSAQVPLLSGWLTKLRANQVIDAFSDMTLSPISLAYAIEGLKRCGDRKLGGIAHLSGGTECSYAEFATALARSVGRDTNLVSATPSPQSSAPVHNRLAMTHTATRLAMTPPGLDSTLRDLLQAA</sequence>
<comment type="function">
    <text evidence="6">Catalyzes the reduction of dTDP-6-deoxy-L-lyxo-4-hexulose to yield dTDP-L-rhamnose.</text>
</comment>
<dbReference type="InterPro" id="IPR029903">
    <property type="entry name" value="RmlD-like-bd"/>
</dbReference>
<dbReference type="InterPro" id="IPR005913">
    <property type="entry name" value="dTDP_dehydrorham_reduct"/>
</dbReference>
<dbReference type="PANTHER" id="PTHR10491">
    <property type="entry name" value="DTDP-4-DEHYDRORHAMNOSE REDUCTASE"/>
    <property type="match status" value="1"/>
</dbReference>
<dbReference type="Gene3D" id="3.40.50.720">
    <property type="entry name" value="NAD(P)-binding Rossmann-like Domain"/>
    <property type="match status" value="1"/>
</dbReference>
<organism evidence="8 9">
    <name type="scientific">Viridibacterium curvum</name>
    <dbReference type="NCBI Taxonomy" id="1101404"/>
    <lineage>
        <taxon>Bacteria</taxon>
        <taxon>Pseudomonadati</taxon>
        <taxon>Pseudomonadota</taxon>
        <taxon>Betaproteobacteria</taxon>
        <taxon>Rhodocyclales</taxon>
        <taxon>Rhodocyclaceae</taxon>
        <taxon>Viridibacterium</taxon>
    </lineage>
</organism>
<keyword evidence="6" id="KW-0521">NADP</keyword>
<evidence type="ECO:0000256" key="6">
    <source>
        <dbReference type="RuleBase" id="RU364082"/>
    </source>
</evidence>
<dbReference type="EMBL" id="BAABLD010000008">
    <property type="protein sequence ID" value="GAA5163820.1"/>
    <property type="molecule type" value="Genomic_DNA"/>
</dbReference>
<accession>A0ABP9QL65</accession>
<comment type="catalytic activity">
    <reaction evidence="5 6">
        <text>dTDP-beta-L-rhamnose + NADP(+) = dTDP-4-dehydro-beta-L-rhamnose + NADPH + H(+)</text>
        <dbReference type="Rhea" id="RHEA:21796"/>
        <dbReference type="ChEBI" id="CHEBI:15378"/>
        <dbReference type="ChEBI" id="CHEBI:57510"/>
        <dbReference type="ChEBI" id="CHEBI:57783"/>
        <dbReference type="ChEBI" id="CHEBI:58349"/>
        <dbReference type="ChEBI" id="CHEBI:62830"/>
        <dbReference type="EC" id="1.1.1.133"/>
    </reaction>
</comment>
<dbReference type="PANTHER" id="PTHR10491:SF4">
    <property type="entry name" value="METHIONINE ADENOSYLTRANSFERASE 2 SUBUNIT BETA"/>
    <property type="match status" value="1"/>
</dbReference>
<proteinExistence type="inferred from homology"/>
<comment type="caution">
    <text evidence="8">The sequence shown here is derived from an EMBL/GenBank/DDBJ whole genome shotgun (WGS) entry which is preliminary data.</text>
</comment>
<dbReference type="RefSeq" id="WP_345532436.1">
    <property type="nucleotide sequence ID" value="NZ_BAABLD010000008.1"/>
</dbReference>
<evidence type="ECO:0000256" key="4">
    <source>
        <dbReference type="ARBA" id="ARBA00017099"/>
    </source>
</evidence>
<feature type="domain" description="RmlD-like substrate binding" evidence="7">
    <location>
        <begin position="1"/>
        <end position="265"/>
    </location>
</feature>
<reference evidence="9" key="1">
    <citation type="journal article" date="2019" name="Int. J. Syst. Evol. Microbiol.">
        <title>The Global Catalogue of Microorganisms (GCM) 10K type strain sequencing project: providing services to taxonomists for standard genome sequencing and annotation.</title>
        <authorList>
            <consortium name="The Broad Institute Genomics Platform"/>
            <consortium name="The Broad Institute Genome Sequencing Center for Infectious Disease"/>
            <person name="Wu L."/>
            <person name="Ma J."/>
        </authorList>
    </citation>
    <scope>NUCLEOTIDE SEQUENCE [LARGE SCALE GENOMIC DNA]</scope>
    <source>
        <strain evidence="9">JCM 18715</strain>
    </source>
</reference>